<evidence type="ECO:0000313" key="3">
    <source>
        <dbReference type="Proteomes" id="UP001153269"/>
    </source>
</evidence>
<proteinExistence type="predicted"/>
<keyword evidence="3" id="KW-1185">Reference proteome</keyword>
<protein>
    <submittedName>
        <fullName evidence="2">Uncharacterized protein</fullName>
    </submittedName>
</protein>
<dbReference type="EMBL" id="CADEAL010004203">
    <property type="protein sequence ID" value="CAB1454234.1"/>
    <property type="molecule type" value="Genomic_DNA"/>
</dbReference>
<organism evidence="2 3">
    <name type="scientific">Pleuronectes platessa</name>
    <name type="common">European plaice</name>
    <dbReference type="NCBI Taxonomy" id="8262"/>
    <lineage>
        <taxon>Eukaryota</taxon>
        <taxon>Metazoa</taxon>
        <taxon>Chordata</taxon>
        <taxon>Craniata</taxon>
        <taxon>Vertebrata</taxon>
        <taxon>Euteleostomi</taxon>
        <taxon>Actinopterygii</taxon>
        <taxon>Neopterygii</taxon>
        <taxon>Teleostei</taxon>
        <taxon>Neoteleostei</taxon>
        <taxon>Acanthomorphata</taxon>
        <taxon>Carangaria</taxon>
        <taxon>Pleuronectiformes</taxon>
        <taxon>Pleuronectoidei</taxon>
        <taxon>Pleuronectidae</taxon>
        <taxon>Pleuronectes</taxon>
    </lineage>
</organism>
<reference evidence="2" key="1">
    <citation type="submission" date="2020-03" db="EMBL/GenBank/DDBJ databases">
        <authorList>
            <person name="Weist P."/>
        </authorList>
    </citation>
    <scope>NUCLEOTIDE SEQUENCE</scope>
</reference>
<evidence type="ECO:0000313" key="2">
    <source>
        <dbReference type="EMBL" id="CAB1454234.1"/>
    </source>
</evidence>
<dbReference type="AlphaFoldDB" id="A0A9N7VPH4"/>
<name>A0A9N7VPH4_PLEPL</name>
<accession>A0A9N7VPH4</accession>
<sequence>MIGLPTPNFSDLNYQAITCITTSGAIGTQVQFNKEPQAGKWLSRGAAGGQGGRREAADREVFSWKLSAHTHKHTRAHTPRSYSRHTGPWSGRVRSGSFEAPHAQSEKSREKIRGSFIISVQNM</sequence>
<dbReference type="Proteomes" id="UP001153269">
    <property type="component" value="Unassembled WGS sequence"/>
</dbReference>
<evidence type="ECO:0000256" key="1">
    <source>
        <dbReference type="SAM" id="MobiDB-lite"/>
    </source>
</evidence>
<feature type="region of interest" description="Disordered" evidence="1">
    <location>
        <begin position="66"/>
        <end position="110"/>
    </location>
</feature>
<feature type="compositionally biased region" description="Basic residues" evidence="1">
    <location>
        <begin position="68"/>
        <end position="78"/>
    </location>
</feature>
<comment type="caution">
    <text evidence="2">The sequence shown here is derived from an EMBL/GenBank/DDBJ whole genome shotgun (WGS) entry which is preliminary data.</text>
</comment>
<gene>
    <name evidence="2" type="ORF">PLEPLA_LOCUS41996</name>
</gene>